<keyword evidence="1" id="KW-0472">Membrane</keyword>
<name>A0A1J7I5R5_9PEZI</name>
<dbReference type="PROSITE" id="PS51257">
    <property type="entry name" value="PROKAR_LIPOPROTEIN"/>
    <property type="match status" value="1"/>
</dbReference>
<dbReference type="OrthoDB" id="3524679at2759"/>
<feature type="transmembrane region" description="Helical" evidence="1">
    <location>
        <begin position="221"/>
        <end position="241"/>
    </location>
</feature>
<evidence type="ECO:0000313" key="2">
    <source>
        <dbReference type="EMBL" id="OIW22983.1"/>
    </source>
</evidence>
<protein>
    <recommendedName>
        <fullName evidence="4">Ca2+ regulator and membrane fusion protein Fig1-domain-containing protein</fullName>
    </recommendedName>
</protein>
<accession>A0A1J7I5R5</accession>
<organism evidence="2 3">
    <name type="scientific">Coniochaeta ligniaria NRRL 30616</name>
    <dbReference type="NCBI Taxonomy" id="1408157"/>
    <lineage>
        <taxon>Eukaryota</taxon>
        <taxon>Fungi</taxon>
        <taxon>Dikarya</taxon>
        <taxon>Ascomycota</taxon>
        <taxon>Pezizomycotina</taxon>
        <taxon>Sordariomycetes</taxon>
        <taxon>Sordariomycetidae</taxon>
        <taxon>Coniochaetales</taxon>
        <taxon>Coniochaetaceae</taxon>
        <taxon>Coniochaeta</taxon>
    </lineage>
</organism>
<dbReference type="Proteomes" id="UP000182658">
    <property type="component" value="Unassembled WGS sequence"/>
</dbReference>
<keyword evidence="3" id="KW-1185">Reference proteome</keyword>
<feature type="transmembrane region" description="Helical" evidence="1">
    <location>
        <begin position="127"/>
        <end position="149"/>
    </location>
</feature>
<sequence length="252" mass="26717">MPFIKAIISKLSVRYIPYILVIPVLLFQALSLAGCLSTSPALPNLYIVSFTKNATSFPEVRLGYFGMCSTSNGTVAHCLSTARSTADTVFPTLFPDLNSTQPRSVLTPSTLQLKSLLSAALILQSQIFIPILAGAGVLFLAGMILLTLLKRNINNPNPDKPRQGEMLRAGTMGSLCLSTALSFTASLSTSETAGALQYSALLSGVSGDAQLVIKPGMALQVLQWLAFGFTLLFTMSVPWLLRGGRGGGGEKV</sequence>
<dbReference type="Pfam" id="PF12351">
    <property type="entry name" value="Fig1"/>
    <property type="match status" value="1"/>
</dbReference>
<feature type="transmembrane region" description="Helical" evidence="1">
    <location>
        <begin position="12"/>
        <end position="33"/>
    </location>
</feature>
<gene>
    <name evidence="2" type="ORF">CONLIGDRAFT_674708</name>
</gene>
<keyword evidence="1" id="KW-1133">Transmembrane helix</keyword>
<dbReference type="GO" id="GO:0016020">
    <property type="term" value="C:membrane"/>
    <property type="evidence" value="ECO:0007669"/>
    <property type="project" value="InterPro"/>
</dbReference>
<dbReference type="STRING" id="1408157.A0A1J7I5R5"/>
<dbReference type="InParanoid" id="A0A1J7I5R5"/>
<evidence type="ECO:0008006" key="4">
    <source>
        <dbReference type="Google" id="ProtNLM"/>
    </source>
</evidence>
<evidence type="ECO:0000256" key="1">
    <source>
        <dbReference type="SAM" id="Phobius"/>
    </source>
</evidence>
<evidence type="ECO:0000313" key="3">
    <source>
        <dbReference type="Proteomes" id="UP000182658"/>
    </source>
</evidence>
<keyword evidence="1" id="KW-0812">Transmembrane</keyword>
<reference evidence="2 3" key="1">
    <citation type="submission" date="2016-10" db="EMBL/GenBank/DDBJ databases">
        <title>Draft genome sequence of Coniochaeta ligniaria NRRL30616, a lignocellulolytic fungus for bioabatement of inhibitors in plant biomass hydrolysates.</title>
        <authorList>
            <consortium name="DOE Joint Genome Institute"/>
            <person name="Jimenez D.J."/>
            <person name="Hector R.E."/>
            <person name="Riley R."/>
            <person name="Sun H."/>
            <person name="Grigoriev I.V."/>
            <person name="Van Elsas J.D."/>
            <person name="Nichols N.N."/>
        </authorList>
    </citation>
    <scope>NUCLEOTIDE SEQUENCE [LARGE SCALE GENOMIC DNA]</scope>
    <source>
        <strain evidence="2 3">NRRL 30616</strain>
    </source>
</reference>
<dbReference type="EMBL" id="KV875109">
    <property type="protein sequence ID" value="OIW22983.1"/>
    <property type="molecule type" value="Genomic_DNA"/>
</dbReference>
<dbReference type="InterPro" id="IPR033481">
    <property type="entry name" value="Dni1/Fig1"/>
</dbReference>
<dbReference type="AlphaFoldDB" id="A0A1J7I5R5"/>
<proteinExistence type="predicted"/>